<dbReference type="RefSeq" id="WP_181369340.1">
    <property type="nucleotide sequence ID" value="NZ_CAJLEE010000040.1"/>
</dbReference>
<evidence type="ECO:0000313" key="1">
    <source>
        <dbReference type="EMBL" id="PWE86512.1"/>
    </source>
</evidence>
<name>A0A2V1JNV2_EUBRA</name>
<sequence>MITGKETQKMQEYTQERIAQAEHRDIEFPTDVKEQIFEYANLIGEEEKVRTSEVEEQFEYMYQLFFFCFRALKR</sequence>
<dbReference type="EMBL" id="JRFU01000104">
    <property type="protein sequence ID" value="PWE86512.1"/>
    <property type="molecule type" value="Genomic_DNA"/>
</dbReference>
<reference evidence="1 2" key="1">
    <citation type="submission" date="2014-09" db="EMBL/GenBank/DDBJ databases">
        <title>Butyrate-producing bacteria isolated from human gut.</title>
        <authorList>
            <person name="Zhang Q."/>
            <person name="Zhao L."/>
        </authorList>
    </citation>
    <scope>NUCLEOTIDE SEQUENCE [LARGE SCALE GENOMIC DNA]</scope>
    <source>
        <strain evidence="1 2">21</strain>
    </source>
</reference>
<protein>
    <submittedName>
        <fullName evidence="1">Uncharacterized protein</fullName>
    </submittedName>
</protein>
<proteinExistence type="predicted"/>
<keyword evidence="2" id="KW-1185">Reference proteome</keyword>
<dbReference type="Proteomes" id="UP000245288">
    <property type="component" value="Unassembled WGS sequence"/>
</dbReference>
<dbReference type="AlphaFoldDB" id="A0A2V1JNV2"/>
<comment type="caution">
    <text evidence="1">The sequence shown here is derived from an EMBL/GenBank/DDBJ whole genome shotgun (WGS) entry which is preliminary data.</text>
</comment>
<gene>
    <name evidence="1" type="ORF">LG34_09625</name>
</gene>
<accession>A0A2V1JNV2</accession>
<organism evidence="1 2">
    <name type="scientific">Eubacterium ramulus</name>
    <dbReference type="NCBI Taxonomy" id="39490"/>
    <lineage>
        <taxon>Bacteria</taxon>
        <taxon>Bacillati</taxon>
        <taxon>Bacillota</taxon>
        <taxon>Clostridia</taxon>
        <taxon>Eubacteriales</taxon>
        <taxon>Eubacteriaceae</taxon>
        <taxon>Eubacterium</taxon>
    </lineage>
</organism>
<evidence type="ECO:0000313" key="2">
    <source>
        <dbReference type="Proteomes" id="UP000245288"/>
    </source>
</evidence>